<feature type="compositionally biased region" description="Basic and acidic residues" evidence="1">
    <location>
        <begin position="1"/>
        <end position="13"/>
    </location>
</feature>
<dbReference type="Proteomes" id="UP001276659">
    <property type="component" value="Unassembled WGS sequence"/>
</dbReference>
<dbReference type="AlphaFoldDB" id="A0AAD9Z0R9"/>
<evidence type="ECO:0000313" key="3">
    <source>
        <dbReference type="Proteomes" id="UP001276659"/>
    </source>
</evidence>
<organism evidence="2 3">
    <name type="scientific">Lepraria neglecta</name>
    <dbReference type="NCBI Taxonomy" id="209136"/>
    <lineage>
        <taxon>Eukaryota</taxon>
        <taxon>Fungi</taxon>
        <taxon>Dikarya</taxon>
        <taxon>Ascomycota</taxon>
        <taxon>Pezizomycotina</taxon>
        <taxon>Lecanoromycetes</taxon>
        <taxon>OSLEUM clade</taxon>
        <taxon>Lecanoromycetidae</taxon>
        <taxon>Lecanorales</taxon>
        <taxon>Lecanorineae</taxon>
        <taxon>Stereocaulaceae</taxon>
        <taxon>Lepraria</taxon>
    </lineage>
</organism>
<feature type="compositionally biased region" description="Acidic residues" evidence="1">
    <location>
        <begin position="47"/>
        <end position="73"/>
    </location>
</feature>
<evidence type="ECO:0000313" key="2">
    <source>
        <dbReference type="EMBL" id="KAK3169604.1"/>
    </source>
</evidence>
<accession>A0AAD9Z0R9</accession>
<feature type="region of interest" description="Disordered" evidence="1">
    <location>
        <begin position="33"/>
        <end position="102"/>
    </location>
</feature>
<feature type="compositionally biased region" description="Basic and acidic residues" evidence="1">
    <location>
        <begin position="33"/>
        <end position="46"/>
    </location>
</feature>
<sequence>MIRDFEVEKRSENDGLDSDTYVGSNKVTLLRVDDYEDSIREPRSDVGEEDDDDQDTDDADTDEDDSDDSDDSDDTTKTKLTMRPSPFLEASLLSNSKTVPKR</sequence>
<dbReference type="EMBL" id="JASNWA010000009">
    <property type="protein sequence ID" value="KAK3169604.1"/>
    <property type="molecule type" value="Genomic_DNA"/>
</dbReference>
<proteinExistence type="predicted"/>
<feature type="compositionally biased region" description="Polar residues" evidence="1">
    <location>
        <begin position="92"/>
        <end position="102"/>
    </location>
</feature>
<reference evidence="2" key="1">
    <citation type="submission" date="2022-11" db="EMBL/GenBank/DDBJ databases">
        <title>Chromosomal genome sequence assembly and mating type (MAT) locus characterization of the leprose asexual lichenized fungus Lepraria neglecta (Nyl.) Erichsen.</title>
        <authorList>
            <person name="Allen J.L."/>
            <person name="Pfeffer B."/>
        </authorList>
    </citation>
    <scope>NUCLEOTIDE SEQUENCE</scope>
    <source>
        <strain evidence="2">Allen 5258</strain>
    </source>
</reference>
<comment type="caution">
    <text evidence="2">The sequence shown here is derived from an EMBL/GenBank/DDBJ whole genome shotgun (WGS) entry which is preliminary data.</text>
</comment>
<protein>
    <submittedName>
        <fullName evidence="2">Uncharacterized protein</fullName>
    </submittedName>
</protein>
<evidence type="ECO:0000256" key="1">
    <source>
        <dbReference type="SAM" id="MobiDB-lite"/>
    </source>
</evidence>
<name>A0AAD9Z0R9_9LECA</name>
<keyword evidence="3" id="KW-1185">Reference proteome</keyword>
<gene>
    <name evidence="2" type="ORF">OEA41_008988</name>
</gene>
<feature type="region of interest" description="Disordered" evidence="1">
    <location>
        <begin position="1"/>
        <end position="21"/>
    </location>
</feature>